<dbReference type="PANTHER" id="PTHR23241:SF102">
    <property type="entry name" value="LD23009P"/>
    <property type="match status" value="1"/>
</dbReference>
<protein>
    <recommendedName>
        <fullName evidence="6">TMEM205-like domain-containing protein</fullName>
    </recommendedName>
</protein>
<feature type="transmembrane region" description="Helical" evidence="5">
    <location>
        <begin position="83"/>
        <end position="103"/>
    </location>
</feature>
<dbReference type="OMA" id="WLLPWTH"/>
<dbReference type="InterPro" id="IPR053009">
    <property type="entry name" value="Xanthocillin_Biosynth-Assoc"/>
</dbReference>
<proteinExistence type="predicted"/>
<comment type="subcellular location">
    <subcellularLocation>
        <location evidence="1">Membrane</location>
    </subcellularLocation>
</comment>
<keyword evidence="4 5" id="KW-0472">Membrane</keyword>
<feature type="transmembrane region" description="Helical" evidence="5">
    <location>
        <begin position="17"/>
        <end position="38"/>
    </location>
</feature>
<dbReference type="PANTHER" id="PTHR23241">
    <property type="entry name" value="LATE EMBRYOGENESIS ABUNDANT PLANTS LEA-RELATED"/>
    <property type="match status" value="1"/>
</dbReference>
<dbReference type="KEGG" id="spaa:SPAPADRAFT_138963"/>
<dbReference type="GO" id="GO:0016020">
    <property type="term" value="C:membrane"/>
    <property type="evidence" value="ECO:0007669"/>
    <property type="project" value="UniProtKB-SubCell"/>
</dbReference>
<dbReference type="HOGENOM" id="CLU_094297_2_0_1"/>
<reference evidence="7 8" key="1">
    <citation type="journal article" date="2011" name="Proc. Natl. Acad. Sci. U.S.A.">
        <title>Comparative genomics of xylose-fermenting fungi for enhanced biofuel production.</title>
        <authorList>
            <person name="Wohlbach D.J."/>
            <person name="Kuo A."/>
            <person name="Sato T.K."/>
            <person name="Potts K.M."/>
            <person name="Salamov A.A."/>
            <person name="LaButti K.M."/>
            <person name="Sun H."/>
            <person name="Clum A."/>
            <person name="Pangilinan J.L."/>
            <person name="Lindquist E.A."/>
            <person name="Lucas S."/>
            <person name="Lapidus A."/>
            <person name="Jin M."/>
            <person name="Gunawan C."/>
            <person name="Balan V."/>
            <person name="Dale B.E."/>
            <person name="Jeffries T.W."/>
            <person name="Zinkel R."/>
            <person name="Barry K.W."/>
            <person name="Grigoriev I.V."/>
            <person name="Gasch A.P."/>
        </authorList>
    </citation>
    <scope>NUCLEOTIDE SEQUENCE [LARGE SCALE GENOMIC DNA]</scope>
    <source>
        <strain evidence="8">NRRL Y-27907 / 11-Y1</strain>
    </source>
</reference>
<dbReference type="InParanoid" id="G3AN90"/>
<evidence type="ECO:0000313" key="8">
    <source>
        <dbReference type="Proteomes" id="UP000000709"/>
    </source>
</evidence>
<dbReference type="GeneID" id="18870164"/>
<feature type="domain" description="TMEM205-like" evidence="6">
    <location>
        <begin position="18"/>
        <end position="111"/>
    </location>
</feature>
<name>G3AN90_SPAPN</name>
<dbReference type="STRING" id="619300.G3AN90"/>
<evidence type="ECO:0000256" key="2">
    <source>
        <dbReference type="ARBA" id="ARBA00022692"/>
    </source>
</evidence>
<dbReference type="EMBL" id="GL996502">
    <property type="protein sequence ID" value="EGW32473.1"/>
    <property type="molecule type" value="Genomic_DNA"/>
</dbReference>
<sequence>MSIINQLGLNTKVPYHFLLYSFTFGGTAFYSWVVSPIVFKRLPLEEFSNLQNHVFPCYFGVQTFAPIVLGLTTPLKFCPFTGGLLAVSAVGGLINLVGLLPVCRGLKEKKNKLIADKQDKGPDGQPTAEFTALSKKFGAYHGLSMLVNVISILSLGVYGTALAKGLAKL</sequence>
<dbReference type="RefSeq" id="XP_007375749.1">
    <property type="nucleotide sequence ID" value="XM_007375687.1"/>
</dbReference>
<dbReference type="AlphaFoldDB" id="G3AN90"/>
<dbReference type="eggNOG" id="ENOG502S0PF">
    <property type="taxonomic scope" value="Eukaryota"/>
</dbReference>
<accession>G3AN90</accession>
<evidence type="ECO:0000259" key="6">
    <source>
        <dbReference type="Pfam" id="PF13664"/>
    </source>
</evidence>
<dbReference type="InterPro" id="IPR025423">
    <property type="entry name" value="TMEM205-like"/>
</dbReference>
<keyword evidence="2 5" id="KW-0812">Transmembrane</keyword>
<evidence type="ECO:0000256" key="3">
    <source>
        <dbReference type="ARBA" id="ARBA00022989"/>
    </source>
</evidence>
<dbReference type="Pfam" id="PF13664">
    <property type="entry name" value="DUF4149"/>
    <property type="match status" value="1"/>
</dbReference>
<gene>
    <name evidence="7" type="ORF">SPAPADRAFT_138963</name>
</gene>
<evidence type="ECO:0000313" key="7">
    <source>
        <dbReference type="EMBL" id="EGW32473.1"/>
    </source>
</evidence>
<feature type="transmembrane region" description="Helical" evidence="5">
    <location>
        <begin position="143"/>
        <end position="163"/>
    </location>
</feature>
<keyword evidence="3 5" id="KW-1133">Transmembrane helix</keyword>
<dbReference type="FunCoup" id="G3AN90">
    <property type="interactions" value="81"/>
</dbReference>
<evidence type="ECO:0000256" key="1">
    <source>
        <dbReference type="ARBA" id="ARBA00004370"/>
    </source>
</evidence>
<evidence type="ECO:0000256" key="4">
    <source>
        <dbReference type="ARBA" id="ARBA00023136"/>
    </source>
</evidence>
<evidence type="ECO:0000256" key="5">
    <source>
        <dbReference type="SAM" id="Phobius"/>
    </source>
</evidence>
<dbReference type="Proteomes" id="UP000000709">
    <property type="component" value="Unassembled WGS sequence"/>
</dbReference>
<keyword evidence="8" id="KW-1185">Reference proteome</keyword>
<dbReference type="OrthoDB" id="1641132at2759"/>
<organism evidence="8">
    <name type="scientific">Spathaspora passalidarum (strain NRRL Y-27907 / 11-Y1)</name>
    <dbReference type="NCBI Taxonomy" id="619300"/>
    <lineage>
        <taxon>Eukaryota</taxon>
        <taxon>Fungi</taxon>
        <taxon>Dikarya</taxon>
        <taxon>Ascomycota</taxon>
        <taxon>Saccharomycotina</taxon>
        <taxon>Pichiomycetes</taxon>
        <taxon>Debaryomycetaceae</taxon>
        <taxon>Spathaspora</taxon>
    </lineage>
</organism>